<feature type="region of interest" description="Disordered" evidence="1">
    <location>
        <begin position="1"/>
        <end position="90"/>
    </location>
</feature>
<dbReference type="EMBL" id="SOBK01000013">
    <property type="protein sequence ID" value="TDT86368.1"/>
    <property type="molecule type" value="Genomic_DNA"/>
</dbReference>
<organism evidence="2 3">
    <name type="scientific">Pseudodesulfovibrio indicus</name>
    <dbReference type="NCBI Taxonomy" id="1716143"/>
    <lineage>
        <taxon>Bacteria</taxon>
        <taxon>Pseudomonadati</taxon>
        <taxon>Thermodesulfobacteriota</taxon>
        <taxon>Desulfovibrionia</taxon>
        <taxon>Desulfovibrionales</taxon>
        <taxon>Desulfovibrionaceae</taxon>
    </lineage>
</organism>
<reference evidence="2 3" key="1">
    <citation type="submission" date="2019-03" db="EMBL/GenBank/DDBJ databases">
        <title>Genomic Encyclopedia of Type Strains, Phase IV (KMG-IV): sequencing the most valuable type-strain genomes for metagenomic binning, comparative biology and taxonomic classification.</title>
        <authorList>
            <person name="Goeker M."/>
        </authorList>
    </citation>
    <scope>NUCLEOTIDE SEQUENCE [LARGE SCALE GENOMIC DNA]</scope>
    <source>
        <strain evidence="2 3">DSM 101483</strain>
    </source>
</reference>
<evidence type="ECO:0000313" key="3">
    <source>
        <dbReference type="Proteomes" id="UP000295506"/>
    </source>
</evidence>
<name>A0AA94PL23_9BACT</name>
<proteinExistence type="predicted"/>
<protein>
    <submittedName>
        <fullName evidence="2">Uncharacterized protein</fullName>
    </submittedName>
</protein>
<accession>A0AA94PL23</accession>
<gene>
    <name evidence="2" type="ORF">EDC59_11342</name>
</gene>
<evidence type="ECO:0000256" key="1">
    <source>
        <dbReference type="SAM" id="MobiDB-lite"/>
    </source>
</evidence>
<sequence length="207" mass="22449">MSVPDGMAAARESVLLRTAGSPTVRTSPLPTPPPKNIDPGQQTELFPQKKRPIGAQKLNSPLPGAPLRRQPQTAAPVPARRNKQRPSSGAFLRHSLKQRLYPRTEKGTSHLFGATRVLQHPTAALSPAIVRSEAFESGSGVHFLQGGFHRSVAVYVRMKAPLKKCANGPLSEAAAGYTRPNLRLASCIRSPSWGRRCARPCPWWPCG</sequence>
<dbReference type="Proteomes" id="UP000295506">
    <property type="component" value="Unassembled WGS sequence"/>
</dbReference>
<dbReference type="AlphaFoldDB" id="A0AA94PL23"/>
<comment type="caution">
    <text evidence="2">The sequence shown here is derived from an EMBL/GenBank/DDBJ whole genome shotgun (WGS) entry which is preliminary data.</text>
</comment>
<evidence type="ECO:0000313" key="2">
    <source>
        <dbReference type="EMBL" id="TDT86368.1"/>
    </source>
</evidence>